<feature type="binding site" evidence="13">
    <location>
        <begin position="13"/>
        <end position="20"/>
    </location>
    <ligand>
        <name>ATP</name>
        <dbReference type="ChEBI" id="CHEBI:30616"/>
    </ligand>
</feature>
<evidence type="ECO:0000256" key="12">
    <source>
        <dbReference type="ARBA" id="ARBA00048594"/>
    </source>
</evidence>
<evidence type="ECO:0000256" key="13">
    <source>
        <dbReference type="HAMAP-Rule" id="MF_00328"/>
    </source>
</evidence>
<evidence type="ECO:0000256" key="1">
    <source>
        <dbReference type="ARBA" id="ARBA00003531"/>
    </source>
</evidence>
<dbReference type="Pfam" id="PF00625">
    <property type="entry name" value="Guanylate_kin"/>
    <property type="match status" value="1"/>
</dbReference>
<evidence type="ECO:0000256" key="9">
    <source>
        <dbReference type="ARBA" id="ARBA00022777"/>
    </source>
</evidence>
<keyword evidence="10 13" id="KW-0067">ATP-binding</keyword>
<organism evidence="15 16">
    <name type="scientific">Paludibacterium purpuratum</name>
    <dbReference type="NCBI Taxonomy" id="1144873"/>
    <lineage>
        <taxon>Bacteria</taxon>
        <taxon>Pseudomonadati</taxon>
        <taxon>Pseudomonadota</taxon>
        <taxon>Betaproteobacteria</taxon>
        <taxon>Neisseriales</taxon>
        <taxon>Chromobacteriaceae</taxon>
        <taxon>Paludibacterium</taxon>
    </lineage>
</organism>
<keyword evidence="8 13" id="KW-0547">Nucleotide-binding</keyword>
<comment type="caution">
    <text evidence="15">The sequence shown here is derived from an EMBL/GenBank/DDBJ whole genome shotgun (WGS) entry which is preliminary data.</text>
</comment>
<dbReference type="SUPFAM" id="SSF52540">
    <property type="entry name" value="P-loop containing nucleoside triphosphate hydrolases"/>
    <property type="match status" value="1"/>
</dbReference>
<dbReference type="NCBIfam" id="TIGR03263">
    <property type="entry name" value="guanyl_kin"/>
    <property type="match status" value="1"/>
</dbReference>
<dbReference type="InterPro" id="IPR027417">
    <property type="entry name" value="P-loop_NTPase"/>
</dbReference>
<dbReference type="FunFam" id="3.40.50.300:FF:000855">
    <property type="entry name" value="Guanylate kinase"/>
    <property type="match status" value="1"/>
</dbReference>
<feature type="domain" description="Guanylate kinase-like" evidence="14">
    <location>
        <begin position="6"/>
        <end position="184"/>
    </location>
</feature>
<dbReference type="GO" id="GO:0005524">
    <property type="term" value="F:ATP binding"/>
    <property type="evidence" value="ECO:0007669"/>
    <property type="project" value="UniProtKB-UniRule"/>
</dbReference>
<dbReference type="GO" id="GO:0004385">
    <property type="term" value="F:GMP kinase activity"/>
    <property type="evidence" value="ECO:0007669"/>
    <property type="project" value="UniProtKB-UniRule"/>
</dbReference>
<sequence length="208" mass="23591">MTQASGTIFIVVAPSGAGKTSLVAALLEAEPTVGLSVSYTTRKPREGEIDGKHYHFISHAEFESMISRGDFLEYAEVYGNYYGTSRGWIRSQLAEGHDILLEIDWQGARQVRQAFPEAVGIFIVPPSIEELERRLRGRATDTPEVIARRLASARQEVDMIPEYDYMVVNEQFERARFDLISIVRAQRLRTEVQRVRFADKLAHMGSQR</sequence>
<evidence type="ECO:0000256" key="10">
    <source>
        <dbReference type="ARBA" id="ARBA00022840"/>
    </source>
</evidence>
<dbReference type="Gene3D" id="3.40.50.300">
    <property type="entry name" value="P-loop containing nucleotide triphosphate hydrolases"/>
    <property type="match status" value="2"/>
</dbReference>
<comment type="catalytic activity">
    <reaction evidence="12 13">
        <text>GMP + ATP = GDP + ADP</text>
        <dbReference type="Rhea" id="RHEA:20780"/>
        <dbReference type="ChEBI" id="CHEBI:30616"/>
        <dbReference type="ChEBI" id="CHEBI:58115"/>
        <dbReference type="ChEBI" id="CHEBI:58189"/>
        <dbReference type="ChEBI" id="CHEBI:456216"/>
        <dbReference type="EC" id="2.7.4.8"/>
    </reaction>
</comment>
<dbReference type="OrthoDB" id="9808150at2"/>
<keyword evidence="6 13" id="KW-0963">Cytoplasm</keyword>
<dbReference type="EMBL" id="SNZP01000003">
    <property type="protein sequence ID" value="TDR81353.1"/>
    <property type="molecule type" value="Genomic_DNA"/>
</dbReference>
<dbReference type="EC" id="2.7.4.8" evidence="4 13"/>
<dbReference type="HAMAP" id="MF_00328">
    <property type="entry name" value="Guanylate_kinase"/>
    <property type="match status" value="1"/>
</dbReference>
<evidence type="ECO:0000256" key="5">
    <source>
        <dbReference type="ARBA" id="ARBA00016296"/>
    </source>
</evidence>
<dbReference type="SMART" id="SM00072">
    <property type="entry name" value="GuKc"/>
    <property type="match status" value="1"/>
</dbReference>
<proteinExistence type="inferred from homology"/>
<dbReference type="PROSITE" id="PS50052">
    <property type="entry name" value="GUANYLATE_KINASE_2"/>
    <property type="match status" value="1"/>
</dbReference>
<dbReference type="FunFam" id="3.30.63.10:FF:000002">
    <property type="entry name" value="Guanylate kinase 1"/>
    <property type="match status" value="1"/>
</dbReference>
<evidence type="ECO:0000256" key="3">
    <source>
        <dbReference type="ARBA" id="ARBA00005790"/>
    </source>
</evidence>
<name>A0A4R7B9W3_9NEIS</name>
<dbReference type="AlphaFoldDB" id="A0A4R7B9W3"/>
<protein>
    <recommendedName>
        <fullName evidence="5 13">Guanylate kinase</fullName>
        <ecNumber evidence="4 13">2.7.4.8</ecNumber>
    </recommendedName>
    <alternativeName>
        <fullName evidence="11 13">GMP kinase</fullName>
    </alternativeName>
</protein>
<evidence type="ECO:0000256" key="7">
    <source>
        <dbReference type="ARBA" id="ARBA00022679"/>
    </source>
</evidence>
<dbReference type="PANTHER" id="PTHR23117">
    <property type="entry name" value="GUANYLATE KINASE-RELATED"/>
    <property type="match status" value="1"/>
</dbReference>
<dbReference type="InterPro" id="IPR008144">
    <property type="entry name" value="Guanylate_kin-like_dom"/>
</dbReference>
<keyword evidence="7 13" id="KW-0808">Transferase</keyword>
<evidence type="ECO:0000256" key="4">
    <source>
        <dbReference type="ARBA" id="ARBA00012961"/>
    </source>
</evidence>
<evidence type="ECO:0000259" key="14">
    <source>
        <dbReference type="PROSITE" id="PS50052"/>
    </source>
</evidence>
<comment type="function">
    <text evidence="1 13">Essential for recycling GMP and indirectly, cGMP.</text>
</comment>
<evidence type="ECO:0000313" key="15">
    <source>
        <dbReference type="EMBL" id="TDR81353.1"/>
    </source>
</evidence>
<dbReference type="InterPro" id="IPR020590">
    <property type="entry name" value="Guanylate_kinase_CS"/>
</dbReference>
<evidence type="ECO:0000256" key="6">
    <source>
        <dbReference type="ARBA" id="ARBA00022490"/>
    </source>
</evidence>
<comment type="subcellular location">
    <subcellularLocation>
        <location evidence="2 13">Cytoplasm</location>
    </subcellularLocation>
</comment>
<reference evidence="15 16" key="1">
    <citation type="submission" date="2019-03" db="EMBL/GenBank/DDBJ databases">
        <title>Genomic Encyclopedia of Type Strains, Phase III (KMG-III): the genomes of soil and plant-associated and newly described type strains.</title>
        <authorList>
            <person name="Whitman W."/>
        </authorList>
    </citation>
    <scope>NUCLEOTIDE SEQUENCE [LARGE SCALE GENOMIC DNA]</scope>
    <source>
        <strain evidence="15 16">CECT 8976</strain>
    </source>
</reference>
<gene>
    <name evidence="13" type="primary">gmk</name>
    <name evidence="15" type="ORF">DFP86_1035</name>
</gene>
<dbReference type="GO" id="GO:0005829">
    <property type="term" value="C:cytosol"/>
    <property type="evidence" value="ECO:0007669"/>
    <property type="project" value="TreeGrafter"/>
</dbReference>
<evidence type="ECO:0000313" key="16">
    <source>
        <dbReference type="Proteomes" id="UP000295611"/>
    </source>
</evidence>
<dbReference type="InterPro" id="IPR008145">
    <property type="entry name" value="GK/Ca_channel_bsu"/>
</dbReference>
<keyword evidence="9 13" id="KW-0418">Kinase</keyword>
<dbReference type="Gene3D" id="3.30.63.10">
    <property type="entry name" value="Guanylate Kinase phosphate binding domain"/>
    <property type="match status" value="1"/>
</dbReference>
<dbReference type="Proteomes" id="UP000295611">
    <property type="component" value="Unassembled WGS sequence"/>
</dbReference>
<comment type="similarity">
    <text evidence="3 13">Belongs to the guanylate kinase family.</text>
</comment>
<dbReference type="InterPro" id="IPR017665">
    <property type="entry name" value="Guanylate_kinase"/>
</dbReference>
<keyword evidence="16" id="KW-1185">Reference proteome</keyword>
<dbReference type="PANTHER" id="PTHR23117:SF13">
    <property type="entry name" value="GUANYLATE KINASE"/>
    <property type="match status" value="1"/>
</dbReference>
<accession>A0A4R7B9W3</accession>
<evidence type="ECO:0000256" key="8">
    <source>
        <dbReference type="ARBA" id="ARBA00022741"/>
    </source>
</evidence>
<evidence type="ECO:0000256" key="2">
    <source>
        <dbReference type="ARBA" id="ARBA00004496"/>
    </source>
</evidence>
<evidence type="ECO:0000256" key="11">
    <source>
        <dbReference type="ARBA" id="ARBA00030128"/>
    </source>
</evidence>
<dbReference type="PROSITE" id="PS00856">
    <property type="entry name" value="GUANYLATE_KINASE_1"/>
    <property type="match status" value="1"/>
</dbReference>
<dbReference type="CDD" id="cd00071">
    <property type="entry name" value="GMPK"/>
    <property type="match status" value="1"/>
</dbReference>